<evidence type="ECO:0000256" key="7">
    <source>
        <dbReference type="SAM" id="Phobius"/>
    </source>
</evidence>
<evidence type="ECO:0000256" key="3">
    <source>
        <dbReference type="ARBA" id="ARBA00022475"/>
    </source>
</evidence>
<feature type="transmembrane region" description="Helical" evidence="7">
    <location>
        <begin position="45"/>
        <end position="65"/>
    </location>
</feature>
<evidence type="ECO:0000256" key="1">
    <source>
        <dbReference type="ARBA" id="ARBA00004651"/>
    </source>
</evidence>
<dbReference type="EMBL" id="BAER01000024">
    <property type="protein sequence ID" value="GAC31992.1"/>
    <property type="molecule type" value="Genomic_DNA"/>
</dbReference>
<dbReference type="PANTHER" id="PTHR33452">
    <property type="entry name" value="OXIDOREDUCTASE CATD-RELATED"/>
    <property type="match status" value="1"/>
</dbReference>
<reference evidence="9" key="1">
    <citation type="journal article" date="2014" name="Environ. Microbiol.">
        <title>Comparative genomics of the marine bacterial genus Glaciecola reveals the high degree of genomic diversity and genomic characteristic for cold adaptation.</title>
        <authorList>
            <person name="Qin Q.L."/>
            <person name="Xie B.B."/>
            <person name="Yu Y."/>
            <person name="Shu Y.L."/>
            <person name="Rong J.C."/>
            <person name="Zhang Y.J."/>
            <person name="Zhao D.L."/>
            <person name="Chen X.L."/>
            <person name="Zhang X.Y."/>
            <person name="Chen B."/>
            <person name="Zhou B.C."/>
            <person name="Zhang Y.Z."/>
        </authorList>
    </citation>
    <scope>NUCLEOTIDE SEQUENCE [LARGE SCALE GENOMIC DNA]</scope>
    <source>
        <strain evidence="9">LMG 21857</strain>
    </source>
</reference>
<proteinExistence type="inferred from homology"/>
<dbReference type="STRING" id="1129793.GPLA_1077"/>
<keyword evidence="4 7" id="KW-0812">Transmembrane</keyword>
<dbReference type="OrthoDB" id="5917252at2"/>
<organism evidence="8 9">
    <name type="scientific">Paraglaciecola polaris LMG 21857</name>
    <dbReference type="NCBI Taxonomy" id="1129793"/>
    <lineage>
        <taxon>Bacteria</taxon>
        <taxon>Pseudomonadati</taxon>
        <taxon>Pseudomonadota</taxon>
        <taxon>Gammaproteobacteria</taxon>
        <taxon>Alteromonadales</taxon>
        <taxon>Alteromonadaceae</taxon>
        <taxon>Paraglaciecola</taxon>
    </lineage>
</organism>
<dbReference type="Pfam" id="PF07681">
    <property type="entry name" value="DoxX"/>
    <property type="match status" value="1"/>
</dbReference>
<keyword evidence="6 7" id="KW-0472">Membrane</keyword>
<dbReference type="InterPro" id="IPR051907">
    <property type="entry name" value="DoxX-like_oxidoreductase"/>
</dbReference>
<evidence type="ECO:0000256" key="5">
    <source>
        <dbReference type="ARBA" id="ARBA00022989"/>
    </source>
</evidence>
<accession>K6ZNW9</accession>
<evidence type="ECO:0000256" key="6">
    <source>
        <dbReference type="ARBA" id="ARBA00023136"/>
    </source>
</evidence>
<keyword evidence="5 7" id="KW-1133">Transmembrane helix</keyword>
<feature type="transmembrane region" description="Helical" evidence="7">
    <location>
        <begin position="7"/>
        <end position="25"/>
    </location>
</feature>
<feature type="transmembrane region" description="Helical" evidence="7">
    <location>
        <begin position="112"/>
        <end position="130"/>
    </location>
</feature>
<dbReference type="GO" id="GO:0005886">
    <property type="term" value="C:plasma membrane"/>
    <property type="evidence" value="ECO:0007669"/>
    <property type="project" value="UniProtKB-SubCell"/>
</dbReference>
<evidence type="ECO:0008006" key="10">
    <source>
        <dbReference type="Google" id="ProtNLM"/>
    </source>
</evidence>
<comment type="subcellular location">
    <subcellularLocation>
        <location evidence="1">Cell membrane</location>
        <topology evidence="1">Multi-pass membrane protein</topology>
    </subcellularLocation>
</comment>
<dbReference type="PANTHER" id="PTHR33452:SF1">
    <property type="entry name" value="INNER MEMBRANE PROTEIN YPHA-RELATED"/>
    <property type="match status" value="1"/>
</dbReference>
<keyword evidence="9" id="KW-1185">Reference proteome</keyword>
<evidence type="ECO:0000313" key="9">
    <source>
        <dbReference type="Proteomes" id="UP000006322"/>
    </source>
</evidence>
<dbReference type="RefSeq" id="WP_007103796.1">
    <property type="nucleotide sequence ID" value="NZ_BAER01000024.1"/>
</dbReference>
<keyword evidence="3" id="KW-1003">Cell membrane</keyword>
<evidence type="ECO:0000256" key="4">
    <source>
        <dbReference type="ARBA" id="ARBA00022692"/>
    </source>
</evidence>
<sequence length="135" mass="14798">MNLFENTCILTGRLLLGLYFILPGLQKIVSFDMMSQYMTQHNVPMVSLLLVITIVLQLSAGLAIIVGFKGRLAAFILAGLTLVISVFMHNFWNLPEGGDVAHETQNFVKNMAIMAGLLILAARGTGQFSLDNRAK</sequence>
<dbReference type="AlphaFoldDB" id="K6ZNW9"/>
<evidence type="ECO:0000313" key="8">
    <source>
        <dbReference type="EMBL" id="GAC31992.1"/>
    </source>
</evidence>
<comment type="similarity">
    <text evidence="2">Belongs to the DoxX family.</text>
</comment>
<comment type="caution">
    <text evidence="8">The sequence shown here is derived from an EMBL/GenBank/DDBJ whole genome shotgun (WGS) entry which is preliminary data.</text>
</comment>
<feature type="transmembrane region" description="Helical" evidence="7">
    <location>
        <begin position="72"/>
        <end position="92"/>
    </location>
</feature>
<name>K6ZNW9_9ALTE</name>
<protein>
    <recommendedName>
        <fullName evidence="10">DoxX family protein</fullName>
    </recommendedName>
</protein>
<dbReference type="Proteomes" id="UP000006322">
    <property type="component" value="Unassembled WGS sequence"/>
</dbReference>
<gene>
    <name evidence="8" type="ORF">GPLA_1077</name>
</gene>
<evidence type="ECO:0000256" key="2">
    <source>
        <dbReference type="ARBA" id="ARBA00006679"/>
    </source>
</evidence>
<dbReference type="InterPro" id="IPR032808">
    <property type="entry name" value="DoxX"/>
</dbReference>